<reference evidence="1" key="1">
    <citation type="journal article" date="2013" name="BMC Genomics">
        <title>Unscrambling butterfly oogenesis.</title>
        <authorList>
            <person name="Carter J.M."/>
            <person name="Baker S.C."/>
            <person name="Pink R."/>
            <person name="Carter D.R."/>
            <person name="Collins A."/>
            <person name="Tomlin J."/>
            <person name="Gibbs M."/>
            <person name="Breuker C.J."/>
        </authorList>
    </citation>
    <scope>NUCLEOTIDE SEQUENCE</scope>
    <source>
        <tissue evidence="1">Ovary</tissue>
    </source>
</reference>
<proteinExistence type="predicted"/>
<accession>S4PYZ1</accession>
<organism evidence="1">
    <name type="scientific">Pararge aegeria</name>
    <name type="common">speckled wood butterfly</name>
    <dbReference type="NCBI Taxonomy" id="116150"/>
    <lineage>
        <taxon>Eukaryota</taxon>
        <taxon>Metazoa</taxon>
        <taxon>Ecdysozoa</taxon>
        <taxon>Arthropoda</taxon>
        <taxon>Hexapoda</taxon>
        <taxon>Insecta</taxon>
        <taxon>Pterygota</taxon>
        <taxon>Neoptera</taxon>
        <taxon>Endopterygota</taxon>
        <taxon>Lepidoptera</taxon>
        <taxon>Glossata</taxon>
        <taxon>Ditrysia</taxon>
        <taxon>Papilionoidea</taxon>
        <taxon>Nymphalidae</taxon>
        <taxon>Satyrinae</taxon>
        <taxon>Satyrini</taxon>
        <taxon>Parargina</taxon>
        <taxon>Pararge</taxon>
    </lineage>
</organism>
<sequence>GRPAKTYKVEEKSHFKQENDIIYITDSPQEDEDLDVRILDDSNQSVVIDISTPDDYLDNIINNIKAEPSNYTDDHINESIQKNVSDDIDEHENTTEISNGNISDIRQTEINHFDPCLVIKE</sequence>
<evidence type="ECO:0000313" key="1">
    <source>
        <dbReference type="EMBL" id="JAA90112.1"/>
    </source>
</evidence>
<feature type="non-terminal residue" evidence="1">
    <location>
        <position position="1"/>
    </location>
</feature>
<name>S4PYZ1_9NEOP</name>
<dbReference type="EMBL" id="GAIX01002448">
    <property type="protein sequence ID" value="JAA90112.1"/>
    <property type="molecule type" value="Transcribed_RNA"/>
</dbReference>
<dbReference type="AlphaFoldDB" id="S4PYZ1"/>
<protein>
    <submittedName>
        <fullName evidence="1">Putative accessory gland protein</fullName>
    </submittedName>
</protein>
<reference evidence="1" key="2">
    <citation type="submission" date="2013-05" db="EMBL/GenBank/DDBJ databases">
        <authorList>
            <person name="Carter J.-M."/>
            <person name="Baker S.C."/>
            <person name="Pink R."/>
            <person name="Carter D.R.F."/>
            <person name="Collins A."/>
            <person name="Tomlin J."/>
            <person name="Gibbs M."/>
            <person name="Breuker C.J."/>
        </authorList>
    </citation>
    <scope>NUCLEOTIDE SEQUENCE</scope>
    <source>
        <tissue evidence="1">Ovary</tissue>
    </source>
</reference>
<feature type="non-terminal residue" evidence="1">
    <location>
        <position position="121"/>
    </location>
</feature>